<dbReference type="EMBL" id="CAJHNJ030000055">
    <property type="protein sequence ID" value="CAG9132982.1"/>
    <property type="molecule type" value="Genomic_DNA"/>
</dbReference>
<gene>
    <name evidence="2" type="ORF">PLXY2_LOCUS11195</name>
</gene>
<keyword evidence="3" id="KW-1185">Reference proteome</keyword>
<accession>A0A8S4G207</accession>
<evidence type="ECO:0000313" key="2">
    <source>
        <dbReference type="EMBL" id="CAG9132982.1"/>
    </source>
</evidence>
<reference evidence="2" key="1">
    <citation type="submission" date="2020-11" db="EMBL/GenBank/DDBJ databases">
        <authorList>
            <person name="Whiteford S."/>
        </authorList>
    </citation>
    <scope>NUCLEOTIDE SEQUENCE</scope>
</reference>
<dbReference type="GO" id="GO:0014069">
    <property type="term" value="C:postsynaptic density"/>
    <property type="evidence" value="ECO:0007669"/>
    <property type="project" value="TreeGrafter"/>
</dbReference>
<feature type="region of interest" description="Disordered" evidence="1">
    <location>
        <begin position="186"/>
        <end position="211"/>
    </location>
</feature>
<dbReference type="GO" id="GO:0005856">
    <property type="term" value="C:cytoskeleton"/>
    <property type="evidence" value="ECO:0007669"/>
    <property type="project" value="TreeGrafter"/>
</dbReference>
<dbReference type="InterPro" id="IPR051017">
    <property type="entry name" value="Aldolase-II_Adducin_sf"/>
</dbReference>
<evidence type="ECO:0000256" key="1">
    <source>
        <dbReference type="SAM" id="MobiDB-lite"/>
    </source>
</evidence>
<feature type="compositionally biased region" description="Basic residues" evidence="1">
    <location>
        <begin position="1470"/>
        <end position="1493"/>
    </location>
</feature>
<protein>
    <submittedName>
        <fullName evidence="2">(diamondback moth) hypothetical protein</fullName>
    </submittedName>
</protein>
<name>A0A8S4G207_PLUXY</name>
<feature type="region of interest" description="Disordered" evidence="1">
    <location>
        <begin position="93"/>
        <end position="129"/>
    </location>
</feature>
<dbReference type="PANTHER" id="PTHR10672:SF3">
    <property type="entry name" value="PROTEIN HU-LI TAI SHAO"/>
    <property type="match status" value="1"/>
</dbReference>
<proteinExistence type="predicted"/>
<dbReference type="GO" id="GO:0005886">
    <property type="term" value="C:plasma membrane"/>
    <property type="evidence" value="ECO:0007669"/>
    <property type="project" value="TreeGrafter"/>
</dbReference>
<dbReference type="PANTHER" id="PTHR10672">
    <property type="entry name" value="ADDUCIN"/>
    <property type="match status" value="1"/>
</dbReference>
<sequence>MSTVVRHKISAGPQSHILEGVTWDEANKMAAEDATTTQTGDHVVLMGAASKGIIQRGYQHNATMYSAPYSRNPFDHVTDQDIDEYRRRVEGRLPYDTDLSESEAISAAQMTSPASAPSETEEESRDEHRVLRIETKSVPVRSQPEVVLSDVDATDFLQAERTHADRTRGTHAYDARGVVYSGMPSLSSKLDSKPSHAHANKITPTNTSLKRDYPRNAKFDTLVKKYDSPEAKELIDDNKTAHPKCKISLSSRLVGSNDYARSDALDIYHGIPSSRSSLYSIPSIEWDGRKTEFLFKTRSLPRPGKKCSLGHLFRTQSHAGFINSHLRDPEPVHFHLPRCRSCGSTNSSYVWELSRDKSEKNCFRKGQDSIYESIDDVAQKCIEDADKTITPDCELVRVEAKEVPVCKVKVLSEDETEFVDCQEFNEDCYLGDIVNSTSSENLTVIEKTPPAVSYASEEESTVKNSRRDEFFDEVVKELNSQLLKEEGNVEANADECATIEGDPDNEVYVSVENSEGEYLNFSAEMDFDQAVYESPVKDLVGKDIRDYSVPINFYCEDYNSGKSPKKRRESAKSIVLEPILEESKSSCGDESSNITAINNNDNMSVITQGNHSDGTSKHNESFADMKSGLNDLMTVAAVFLDDLINDIAMDIGLEETQERGDSVKAIECQKVEKDMEQVNEHKEILAAGDHCLEEVKATTKVVTVAPPGNGINASAINEEVNENKIAVGKISITSDYSIASTVIETSSFNSTVEFEKYEAVSEIIGVILNKFLLATETFDLDFSDELHIIAQDRNVKLFDNSSKVELDNKNTDVIDGSSDNCQDKVDVENLSDVNETEAEENFSIALLIQVIEEQEELMKKETTSVSMYDSVLTDNSDLDPKRQPEKVIEGIIQQLLELTYATVSDNMKVDSDRKVKKVVTVVDAEDILFTAKPIWDSNSIEPINTVVFSTDIALETILHAEKLFTPDIDRCEVVDEIINFDPNLAQEDLFKNAVDFGPPSPELISTLFRLAADNEDKETIPSIDGMPETIKAVISTVLDDDDDDSLLVGDSVTVEHDVINCENNDKPSKYVLCSNEQKSLDHAITEMQAKETNKDENYEMAYNLIKSLLDALLDNFLDSSEVTNFEYCEDDYVETGDVLNDSFIAYNKSYTISYEQFQIYNDVDNDDSISLAEEIINKALDESLAIHESIVEDEQLRTKAGYVHRDSNIHNRTFVLKNDNEEIQAVEEMNMAFVADVSFVNVNNFSSPVRENSVAFDVCDESPIRNTDATFIGEDLSVLYEKDDTILGSPFVKKAPVISMSHSFHSGGIKYWVSFDSNLNDDKPLKGFKRHTENATPSFISINLNNEKQENDFKECINDTDSPKYWDKDQKAVKRKSVFCEELSDSFATACASKTESFDTCESAEFRTPVNEKKQPLRVVEETDTPQKKLLYGEHTLNGDHSDAHQSTFSHSSKEGSPSKEMSTEGSPKKDKKKKKGLRTPSFLKKKKEKKKDKSSTPQPA</sequence>
<evidence type="ECO:0000313" key="3">
    <source>
        <dbReference type="Proteomes" id="UP000653454"/>
    </source>
</evidence>
<organism evidence="2 3">
    <name type="scientific">Plutella xylostella</name>
    <name type="common">Diamondback moth</name>
    <name type="synonym">Plutella maculipennis</name>
    <dbReference type="NCBI Taxonomy" id="51655"/>
    <lineage>
        <taxon>Eukaryota</taxon>
        <taxon>Metazoa</taxon>
        <taxon>Ecdysozoa</taxon>
        <taxon>Arthropoda</taxon>
        <taxon>Hexapoda</taxon>
        <taxon>Insecta</taxon>
        <taxon>Pterygota</taxon>
        <taxon>Neoptera</taxon>
        <taxon>Endopterygota</taxon>
        <taxon>Lepidoptera</taxon>
        <taxon>Glossata</taxon>
        <taxon>Ditrysia</taxon>
        <taxon>Yponomeutoidea</taxon>
        <taxon>Plutellidae</taxon>
        <taxon>Plutella</taxon>
    </lineage>
</organism>
<dbReference type="GO" id="GO:0051015">
    <property type="term" value="F:actin filament binding"/>
    <property type="evidence" value="ECO:0007669"/>
    <property type="project" value="TreeGrafter"/>
</dbReference>
<dbReference type="Proteomes" id="UP000653454">
    <property type="component" value="Unassembled WGS sequence"/>
</dbReference>
<feature type="region of interest" description="Disordered" evidence="1">
    <location>
        <begin position="1435"/>
        <end position="1501"/>
    </location>
</feature>
<comment type="caution">
    <text evidence="2">The sequence shown here is derived from an EMBL/GenBank/DDBJ whole genome shotgun (WGS) entry which is preliminary data.</text>
</comment>